<feature type="site" description="Essential for DHBP synthase activity" evidence="19">
    <location>
        <position position="147"/>
    </location>
</feature>
<keyword evidence="8 19" id="KW-0479">Metal-binding</keyword>
<evidence type="ECO:0000256" key="14">
    <source>
        <dbReference type="ARBA" id="ARBA00023211"/>
    </source>
</evidence>
<dbReference type="InterPro" id="IPR036144">
    <property type="entry name" value="RibA-like_sf"/>
</dbReference>
<keyword evidence="12 19" id="KW-0460">Magnesium</keyword>
<proteinExistence type="inferred from homology"/>
<evidence type="ECO:0000256" key="6">
    <source>
        <dbReference type="ARBA" id="ARBA00005520"/>
    </source>
</evidence>
<feature type="binding site" evidence="19">
    <location>
        <position position="335"/>
    </location>
    <ligand>
        <name>GTP</name>
        <dbReference type="ChEBI" id="CHEBI:37565"/>
    </ligand>
</feature>
<comment type="cofactor">
    <cofactor evidence="2">
        <name>Mn(2+)</name>
        <dbReference type="ChEBI" id="CHEBI:29035"/>
    </cofactor>
</comment>
<keyword evidence="13 19" id="KW-0342">GTP-binding</keyword>
<feature type="binding site" evidence="19">
    <location>
        <position position="15"/>
    </location>
    <ligand>
        <name>D-ribulose 5-phosphate</name>
        <dbReference type="ChEBI" id="CHEBI:58121"/>
    </ligand>
</feature>
<dbReference type="HAMAP" id="MF_00179">
    <property type="entry name" value="RibA"/>
    <property type="match status" value="1"/>
</dbReference>
<feature type="binding site" evidence="19">
    <location>
        <position position="340"/>
    </location>
    <ligand>
        <name>GTP</name>
        <dbReference type="ChEBI" id="CHEBI:37565"/>
    </ligand>
</feature>
<comment type="catalytic activity">
    <reaction evidence="1 19">
        <text>D-ribulose 5-phosphate = (2S)-2-hydroxy-3-oxobutyl phosphate + formate + H(+)</text>
        <dbReference type="Rhea" id="RHEA:18457"/>
        <dbReference type="ChEBI" id="CHEBI:15378"/>
        <dbReference type="ChEBI" id="CHEBI:15740"/>
        <dbReference type="ChEBI" id="CHEBI:58121"/>
        <dbReference type="ChEBI" id="CHEBI:58830"/>
        <dbReference type="EC" id="4.1.99.12"/>
    </reaction>
</comment>
<feature type="domain" description="GTP cyclohydrolase II" evidence="20">
    <location>
        <begin position="191"/>
        <end position="356"/>
    </location>
</feature>
<keyword evidence="7 19" id="KW-0686">Riboflavin biosynthesis</keyword>
<dbReference type="GO" id="GO:0005525">
    <property type="term" value="F:GTP binding"/>
    <property type="evidence" value="ECO:0007669"/>
    <property type="project" value="UniProtKB-KW"/>
</dbReference>
<evidence type="ECO:0000256" key="11">
    <source>
        <dbReference type="ARBA" id="ARBA00022833"/>
    </source>
</evidence>
<gene>
    <name evidence="19" type="primary">ribBA</name>
    <name evidence="21" type="ORF">E3J32_01215</name>
</gene>
<reference evidence="21 22" key="1">
    <citation type="submission" date="2019-03" db="EMBL/GenBank/DDBJ databases">
        <title>Metabolic potential of uncultured bacteria and archaea associated with petroleum seepage in deep-sea sediments.</title>
        <authorList>
            <person name="Dong X."/>
            <person name="Hubert C."/>
        </authorList>
    </citation>
    <scope>NUCLEOTIDE SEQUENCE [LARGE SCALE GENOMIC DNA]</scope>
    <source>
        <strain evidence="21">E29_bin25</strain>
    </source>
</reference>
<evidence type="ECO:0000256" key="4">
    <source>
        <dbReference type="ARBA" id="ARBA00004853"/>
    </source>
</evidence>
<comment type="cofactor">
    <cofactor evidence="19">
        <name>Zn(2+)</name>
        <dbReference type="ChEBI" id="CHEBI:29105"/>
    </cofactor>
    <text evidence="19">Binds 1 zinc ion per subunit.</text>
</comment>
<dbReference type="EC" id="3.5.4.25" evidence="19"/>
<feature type="binding site" evidence="19">
    <location>
        <position position="240"/>
    </location>
    <ligand>
        <name>Zn(2+)</name>
        <dbReference type="ChEBI" id="CHEBI:29105"/>
        <note>catalytic</note>
    </ligand>
</feature>
<feature type="active site" description="Proton acceptor; for GTP cyclohydrolase activity" evidence="19">
    <location>
        <position position="312"/>
    </location>
</feature>
<evidence type="ECO:0000256" key="1">
    <source>
        <dbReference type="ARBA" id="ARBA00000141"/>
    </source>
</evidence>
<evidence type="ECO:0000256" key="17">
    <source>
        <dbReference type="ARBA" id="ARBA00043932"/>
    </source>
</evidence>
<feature type="binding site" evidence="19">
    <location>
        <position position="126"/>
    </location>
    <ligand>
        <name>Mg(2+)</name>
        <dbReference type="ChEBI" id="CHEBI:18420"/>
        <label>2</label>
    </ligand>
</feature>
<evidence type="ECO:0000256" key="18">
    <source>
        <dbReference type="ARBA" id="ARBA00049295"/>
    </source>
</evidence>
<dbReference type="GO" id="GO:0030145">
    <property type="term" value="F:manganese ion binding"/>
    <property type="evidence" value="ECO:0007669"/>
    <property type="project" value="UniProtKB-UniRule"/>
</dbReference>
<dbReference type="SUPFAM" id="SSF55821">
    <property type="entry name" value="YrdC/RibB"/>
    <property type="match status" value="1"/>
</dbReference>
<dbReference type="Gene3D" id="3.40.50.10990">
    <property type="entry name" value="GTP cyclohydrolase II"/>
    <property type="match status" value="1"/>
</dbReference>
<feature type="region of interest" description="DHBP synthase" evidence="19">
    <location>
        <begin position="1"/>
        <end position="184"/>
    </location>
</feature>
<feature type="binding site" evidence="19">
    <location>
        <position position="300"/>
    </location>
    <ligand>
        <name>GTP</name>
        <dbReference type="ChEBI" id="CHEBI:37565"/>
    </ligand>
</feature>
<evidence type="ECO:0000256" key="19">
    <source>
        <dbReference type="HAMAP-Rule" id="MF_01283"/>
    </source>
</evidence>
<dbReference type="InterPro" id="IPR017945">
    <property type="entry name" value="DHBP_synth_RibB-like_a/b_dom"/>
</dbReference>
<feature type="binding site" evidence="19">
    <location>
        <position position="253"/>
    </location>
    <ligand>
        <name>Zn(2+)</name>
        <dbReference type="ChEBI" id="CHEBI:29105"/>
        <note>catalytic</note>
    </ligand>
</feature>
<dbReference type="CDD" id="cd00641">
    <property type="entry name" value="GTP_cyclohydro2"/>
    <property type="match status" value="1"/>
</dbReference>
<keyword evidence="9 19" id="KW-0547">Nucleotide-binding</keyword>
<evidence type="ECO:0000256" key="7">
    <source>
        <dbReference type="ARBA" id="ARBA00022619"/>
    </source>
</evidence>
<dbReference type="GO" id="GO:0003935">
    <property type="term" value="F:GTP cyclohydrolase II activity"/>
    <property type="evidence" value="ECO:0007669"/>
    <property type="project" value="UniProtKB-UniRule"/>
</dbReference>
<dbReference type="GO" id="GO:0005829">
    <property type="term" value="C:cytosol"/>
    <property type="evidence" value="ECO:0007669"/>
    <property type="project" value="TreeGrafter"/>
</dbReference>
<feature type="binding site" evidence="19">
    <location>
        <position position="147"/>
    </location>
    <ligand>
        <name>D-ribulose 5-phosphate</name>
        <dbReference type="ChEBI" id="CHEBI:58121"/>
    </ligand>
</feature>
<dbReference type="HAMAP" id="MF_01283">
    <property type="entry name" value="RibBA"/>
    <property type="match status" value="1"/>
</dbReference>
<keyword evidence="15 19" id="KW-0456">Lyase</keyword>
<keyword evidence="14 19" id="KW-0464">Manganese</keyword>
<dbReference type="NCBIfam" id="NF001591">
    <property type="entry name" value="PRK00393.1"/>
    <property type="match status" value="1"/>
</dbReference>
<dbReference type="AlphaFoldDB" id="A0A523Y2N4"/>
<comment type="function">
    <text evidence="3 19">Catalyzes the conversion of D-ribulose 5-phosphate to formate and 3,4-dihydroxy-2-butanone 4-phosphate.</text>
</comment>
<feature type="active site" description="Nucleophile; for GTP cyclohydrolase activity" evidence="19">
    <location>
        <position position="314"/>
    </location>
</feature>
<sequence length="391" mass="43672">MVIVLDDKERENEGDLIAPASLVTPQVVNFMAKYGRGLICVPITLRRAKQLGLEPMVEENTSLKGTPYTISVDARHNTTTGISAFDRAETIKVLVDTKAKKEDLARPGHIFPLIGREGGVLVRAGHTEAAIDLARLAGLHPVGVLCEIMGEDGRMARLPQLLSFARKHNLKVCSVADIISYRWKKEKLVRREATTRLPTSYGDFKLIAYRTILEDRVDLALVKGQVRNKENVLVRVHSRCLTGDTFDSLRCDCGEQLRRALKKIGESECGVLLYLNQEGRGIGLLNKLRAYEFQDKGMDTVEANEKLGFESDLRTYGIGAQILADLGLHKIRLLTNNPRKIVGLKGYSLEVTERIPLEIEPNEINKLYLKTKQKKLGHLLTLNEKKIGGEK</sequence>
<keyword evidence="10 19" id="KW-0378">Hydrolase</keyword>
<name>A0A523Y2N4_UNCAE</name>
<dbReference type="GO" id="GO:0000287">
    <property type="term" value="F:magnesium ion binding"/>
    <property type="evidence" value="ECO:0007669"/>
    <property type="project" value="UniProtKB-UniRule"/>
</dbReference>
<dbReference type="Pfam" id="PF00925">
    <property type="entry name" value="GTP_cyclohydro2"/>
    <property type="match status" value="1"/>
</dbReference>
<evidence type="ECO:0000256" key="2">
    <source>
        <dbReference type="ARBA" id="ARBA00001936"/>
    </source>
</evidence>
<dbReference type="Gene3D" id="3.90.870.10">
    <property type="entry name" value="DHBP synthase"/>
    <property type="match status" value="1"/>
</dbReference>
<dbReference type="NCBIfam" id="NF006803">
    <property type="entry name" value="PRK09311.1"/>
    <property type="match status" value="1"/>
</dbReference>
<evidence type="ECO:0000256" key="9">
    <source>
        <dbReference type="ARBA" id="ARBA00022741"/>
    </source>
</evidence>
<evidence type="ECO:0000256" key="13">
    <source>
        <dbReference type="ARBA" id="ARBA00023134"/>
    </source>
</evidence>
<feature type="binding site" evidence="19">
    <location>
        <begin position="235"/>
        <end position="239"/>
    </location>
    <ligand>
        <name>GTP</name>
        <dbReference type="ChEBI" id="CHEBI:37565"/>
    </ligand>
</feature>
<dbReference type="FunFam" id="3.40.50.10990:FF:000001">
    <property type="entry name" value="Riboflavin biosynthesis protein RibBA"/>
    <property type="match status" value="1"/>
</dbReference>
<evidence type="ECO:0000256" key="3">
    <source>
        <dbReference type="ARBA" id="ARBA00002284"/>
    </source>
</evidence>
<dbReference type="FunFam" id="3.90.870.10:FF:000001">
    <property type="entry name" value="Riboflavin biosynthesis protein RibBA"/>
    <property type="match status" value="1"/>
</dbReference>
<protein>
    <recommendedName>
        <fullName evidence="19">Riboflavin biosynthesis protein RibBA</fullName>
    </recommendedName>
    <domain>
        <recommendedName>
            <fullName evidence="19">3,4-dihydroxy-2-butanone 4-phosphate synthase</fullName>
            <shortName evidence="19">DHBP synthase</shortName>
            <ecNumber evidence="19">4.1.99.12</ecNumber>
        </recommendedName>
    </domain>
    <domain>
        <recommendedName>
            <fullName evidence="19">GTP cyclohydrolase-2</fullName>
            <ecNumber evidence="19">3.5.4.25</ecNumber>
        </recommendedName>
        <alternativeName>
            <fullName evidence="19">GTP cyclohydrolase II</fullName>
        </alternativeName>
    </domain>
</protein>
<dbReference type="PIRSF" id="PIRSF001259">
    <property type="entry name" value="RibA"/>
    <property type="match status" value="1"/>
</dbReference>
<dbReference type="InterPro" id="IPR000926">
    <property type="entry name" value="RibA"/>
</dbReference>
<accession>A0A523Y2N4</accession>
<comment type="pathway">
    <text evidence="4 19">Cofactor biosynthesis; riboflavin biosynthesis; 5-amino-6-(D-ribitylamino)uracil from GTP: step 1/4.</text>
</comment>
<evidence type="ECO:0000256" key="8">
    <source>
        <dbReference type="ARBA" id="ARBA00022723"/>
    </source>
</evidence>
<comment type="pathway">
    <text evidence="5 19">Cofactor biosynthesis; riboflavin biosynthesis; 2-hydroxy-3-oxobutyl phosphate from D-ribulose 5-phosphate: step 1/1.</text>
</comment>
<comment type="similarity">
    <text evidence="19">In the C-terminal section; belongs to the GTP cyclohydrolase II family.</text>
</comment>
<feature type="binding site" evidence="19">
    <location>
        <position position="251"/>
    </location>
    <ligand>
        <name>Zn(2+)</name>
        <dbReference type="ChEBI" id="CHEBI:29105"/>
        <note>catalytic</note>
    </ligand>
</feature>
<comment type="caution">
    <text evidence="21">The sequence shown here is derived from an EMBL/GenBank/DDBJ whole genome shotgun (WGS) entry which is preliminary data.</text>
</comment>
<feature type="binding site" evidence="19">
    <location>
        <begin position="10"/>
        <end position="11"/>
    </location>
    <ligand>
        <name>D-ribulose 5-phosphate</name>
        <dbReference type="ChEBI" id="CHEBI:58121"/>
    </ligand>
</feature>
<dbReference type="NCBIfam" id="TIGR00506">
    <property type="entry name" value="ribB"/>
    <property type="match status" value="1"/>
</dbReference>
<organism evidence="21 22">
    <name type="scientific">Aerophobetes bacterium</name>
    <dbReference type="NCBI Taxonomy" id="2030807"/>
    <lineage>
        <taxon>Bacteria</taxon>
        <taxon>Candidatus Aerophobota</taxon>
    </lineage>
</organism>
<dbReference type="NCBIfam" id="TIGR00505">
    <property type="entry name" value="ribA"/>
    <property type="match status" value="1"/>
</dbReference>
<feature type="binding site" evidence="19">
    <location>
        <position position="256"/>
    </location>
    <ligand>
        <name>GTP</name>
        <dbReference type="ChEBI" id="CHEBI:37565"/>
    </ligand>
</feature>
<feature type="binding site" evidence="19">
    <location>
        <position position="11"/>
    </location>
    <ligand>
        <name>Mg(2+)</name>
        <dbReference type="ChEBI" id="CHEBI:18420"/>
        <label>2</label>
    </ligand>
</feature>
<feature type="site" description="Essential for DHBP synthase activity" evidence="19">
    <location>
        <position position="109"/>
    </location>
</feature>
<evidence type="ECO:0000256" key="16">
    <source>
        <dbReference type="ARBA" id="ARBA00023268"/>
    </source>
</evidence>
<feature type="binding site" evidence="19">
    <location>
        <position position="11"/>
    </location>
    <ligand>
        <name>Mg(2+)</name>
        <dbReference type="ChEBI" id="CHEBI:18420"/>
        <label>1</label>
    </ligand>
</feature>
<dbReference type="GO" id="GO:0009231">
    <property type="term" value="P:riboflavin biosynthetic process"/>
    <property type="evidence" value="ECO:0007669"/>
    <property type="project" value="UniProtKB-UniRule"/>
</dbReference>
<keyword evidence="16 19" id="KW-0511">Multifunctional enzyme</keyword>
<dbReference type="Pfam" id="PF00926">
    <property type="entry name" value="DHBP_synthase"/>
    <property type="match status" value="1"/>
</dbReference>
<dbReference type="PANTHER" id="PTHR21327">
    <property type="entry name" value="GTP CYCLOHYDROLASE II-RELATED"/>
    <property type="match status" value="1"/>
</dbReference>
<comment type="function">
    <text evidence="17 19">Catalyzes the conversion of GTP to 2,5-diamino-6-ribosylamino-4(3H)-pyrimidinone 5'-phosphate (DARP), formate and pyrophosphate.</text>
</comment>
<feature type="binding site" evidence="19">
    <location>
        <begin position="278"/>
        <end position="280"/>
    </location>
    <ligand>
        <name>GTP</name>
        <dbReference type="ChEBI" id="CHEBI:37565"/>
    </ligand>
</feature>
<dbReference type="GO" id="GO:0008270">
    <property type="term" value="F:zinc ion binding"/>
    <property type="evidence" value="ECO:0007669"/>
    <property type="project" value="UniProtKB-UniRule"/>
</dbReference>
<dbReference type="PANTHER" id="PTHR21327:SF18">
    <property type="entry name" value="3,4-DIHYDROXY-2-BUTANONE 4-PHOSPHATE SYNTHASE"/>
    <property type="match status" value="1"/>
</dbReference>
<evidence type="ECO:0000256" key="12">
    <source>
        <dbReference type="ARBA" id="ARBA00022842"/>
    </source>
</evidence>
<evidence type="ECO:0000256" key="10">
    <source>
        <dbReference type="ARBA" id="ARBA00022801"/>
    </source>
</evidence>
<dbReference type="EMBL" id="SOII01000088">
    <property type="protein sequence ID" value="TET85843.1"/>
    <property type="molecule type" value="Genomic_DNA"/>
</dbReference>
<comment type="similarity">
    <text evidence="6 19">In the N-terminal section; belongs to the DHBP synthase family.</text>
</comment>
<comment type="cofactor">
    <cofactor evidence="19">
        <name>Mg(2+)</name>
        <dbReference type="ChEBI" id="CHEBI:18420"/>
    </cofactor>
    <cofactor evidence="19">
        <name>Mn(2+)</name>
        <dbReference type="ChEBI" id="CHEBI:29035"/>
    </cofactor>
    <text evidence="19">Binds 2 divalent metal cations per subunit. Magnesium or manganese.</text>
</comment>
<dbReference type="Proteomes" id="UP000315669">
    <property type="component" value="Unassembled WGS sequence"/>
</dbReference>
<dbReference type="InterPro" id="IPR000422">
    <property type="entry name" value="DHBP_synthase_RibB"/>
</dbReference>
<dbReference type="EC" id="4.1.99.12" evidence="19"/>
<dbReference type="GO" id="GO:0008686">
    <property type="term" value="F:3,4-dihydroxy-2-butanone-4-phosphate synthase activity"/>
    <property type="evidence" value="ECO:0007669"/>
    <property type="project" value="UniProtKB-UniRule"/>
</dbReference>
<evidence type="ECO:0000256" key="15">
    <source>
        <dbReference type="ARBA" id="ARBA00023239"/>
    </source>
</evidence>
<feature type="region of interest" description="GTP cyclohydrolase II" evidence="19">
    <location>
        <begin position="185"/>
        <end position="391"/>
    </location>
</feature>
<feature type="binding site" evidence="19">
    <location>
        <begin position="123"/>
        <end position="127"/>
    </location>
    <ligand>
        <name>D-ribulose 5-phosphate</name>
        <dbReference type="ChEBI" id="CHEBI:58121"/>
    </ligand>
</feature>
<dbReference type="InterPro" id="IPR016299">
    <property type="entry name" value="Riboflavin_synth_RibBA"/>
</dbReference>
<evidence type="ECO:0000313" key="22">
    <source>
        <dbReference type="Proteomes" id="UP000315669"/>
    </source>
</evidence>
<dbReference type="UniPathway" id="UPA00275">
    <property type="reaction ID" value="UER00399"/>
</dbReference>
<dbReference type="SUPFAM" id="SSF142695">
    <property type="entry name" value="RibA-like"/>
    <property type="match status" value="1"/>
</dbReference>
<keyword evidence="11 19" id="KW-0862">Zinc</keyword>
<evidence type="ECO:0000259" key="20">
    <source>
        <dbReference type="Pfam" id="PF00925"/>
    </source>
</evidence>
<dbReference type="InterPro" id="IPR032677">
    <property type="entry name" value="GTP_cyclohydro_II"/>
</dbReference>
<evidence type="ECO:0000256" key="5">
    <source>
        <dbReference type="ARBA" id="ARBA00004904"/>
    </source>
</evidence>
<comment type="catalytic activity">
    <reaction evidence="18 19">
        <text>GTP + 4 H2O = 2,5-diamino-6-hydroxy-4-(5-phosphoribosylamino)-pyrimidine + formate + 2 phosphate + 3 H(+)</text>
        <dbReference type="Rhea" id="RHEA:23704"/>
        <dbReference type="ChEBI" id="CHEBI:15377"/>
        <dbReference type="ChEBI" id="CHEBI:15378"/>
        <dbReference type="ChEBI" id="CHEBI:15740"/>
        <dbReference type="ChEBI" id="CHEBI:37565"/>
        <dbReference type="ChEBI" id="CHEBI:43474"/>
        <dbReference type="ChEBI" id="CHEBI:58614"/>
        <dbReference type="EC" id="3.5.4.25"/>
    </reaction>
</comment>
<evidence type="ECO:0000313" key="21">
    <source>
        <dbReference type="EMBL" id="TET85843.1"/>
    </source>
</evidence>